<dbReference type="AlphaFoldDB" id="A0A397VDK9"/>
<proteinExistence type="predicted"/>
<protein>
    <submittedName>
        <fullName evidence="1">Uncharacterized protein</fullName>
    </submittedName>
</protein>
<keyword evidence="2" id="KW-1185">Reference proteome</keyword>
<sequence length="111" mass="13234">MYNMNKYVLYNNNITDSKKKKTMSRIKRARKLWIQKKEDHVANKEGRKRLYSGFRYNLSRGALHYHSGEETPILWIQVYSQENSKIVVLQKWSNDILTIFGMLSVTMLFSL</sequence>
<gene>
    <name evidence="1" type="ORF">C2G38_2037775</name>
</gene>
<name>A0A397VDK9_9GLOM</name>
<dbReference type="EMBL" id="QKWP01000608">
    <property type="protein sequence ID" value="RIB17386.1"/>
    <property type="molecule type" value="Genomic_DNA"/>
</dbReference>
<evidence type="ECO:0000313" key="2">
    <source>
        <dbReference type="Proteomes" id="UP000266673"/>
    </source>
</evidence>
<reference evidence="1 2" key="1">
    <citation type="submission" date="2018-06" db="EMBL/GenBank/DDBJ databases">
        <title>Comparative genomics reveals the genomic features of Rhizophagus irregularis, R. cerebriforme, R. diaphanum and Gigaspora rosea, and their symbiotic lifestyle signature.</title>
        <authorList>
            <person name="Morin E."/>
            <person name="San Clemente H."/>
            <person name="Chen E.C.H."/>
            <person name="De La Providencia I."/>
            <person name="Hainaut M."/>
            <person name="Kuo A."/>
            <person name="Kohler A."/>
            <person name="Murat C."/>
            <person name="Tang N."/>
            <person name="Roy S."/>
            <person name="Loubradou J."/>
            <person name="Henrissat B."/>
            <person name="Grigoriev I.V."/>
            <person name="Corradi N."/>
            <person name="Roux C."/>
            <person name="Martin F.M."/>
        </authorList>
    </citation>
    <scope>NUCLEOTIDE SEQUENCE [LARGE SCALE GENOMIC DNA]</scope>
    <source>
        <strain evidence="1 2">DAOM 194757</strain>
    </source>
</reference>
<evidence type="ECO:0000313" key="1">
    <source>
        <dbReference type="EMBL" id="RIB17386.1"/>
    </source>
</evidence>
<organism evidence="1 2">
    <name type="scientific">Gigaspora rosea</name>
    <dbReference type="NCBI Taxonomy" id="44941"/>
    <lineage>
        <taxon>Eukaryota</taxon>
        <taxon>Fungi</taxon>
        <taxon>Fungi incertae sedis</taxon>
        <taxon>Mucoromycota</taxon>
        <taxon>Glomeromycotina</taxon>
        <taxon>Glomeromycetes</taxon>
        <taxon>Diversisporales</taxon>
        <taxon>Gigasporaceae</taxon>
        <taxon>Gigaspora</taxon>
    </lineage>
</organism>
<comment type="caution">
    <text evidence="1">The sequence shown here is derived from an EMBL/GenBank/DDBJ whole genome shotgun (WGS) entry which is preliminary data.</text>
</comment>
<accession>A0A397VDK9</accession>
<dbReference type="Proteomes" id="UP000266673">
    <property type="component" value="Unassembled WGS sequence"/>
</dbReference>